<dbReference type="Proteomes" id="UP000251402">
    <property type="component" value="Chromosome"/>
</dbReference>
<keyword evidence="1" id="KW-0472">Membrane</keyword>
<dbReference type="KEGG" id="mrub:DEO27_004520"/>
<dbReference type="OrthoDB" id="799244at2"/>
<keyword evidence="1" id="KW-1133">Transmembrane helix</keyword>
<reference evidence="2" key="1">
    <citation type="submission" date="2019-08" db="EMBL/GenBank/DDBJ databases">
        <title>Comparative genome analysis confer to the adaptation heavy metal polluted environment.</title>
        <authorList>
            <person name="Li Y."/>
        </authorList>
    </citation>
    <scope>NUCLEOTIDE SEQUENCE [LARGE SCALE GENOMIC DNA]</scope>
    <source>
        <strain evidence="2">P1</strain>
    </source>
</reference>
<dbReference type="AlphaFoldDB" id="A0A5C1HTD2"/>
<evidence type="ECO:0000256" key="1">
    <source>
        <dbReference type="SAM" id="Phobius"/>
    </source>
</evidence>
<name>A0A5C1HTD2_9SPHI</name>
<protein>
    <submittedName>
        <fullName evidence="2">Outer membrane beta-barrel protein</fullName>
    </submittedName>
</protein>
<evidence type="ECO:0000313" key="3">
    <source>
        <dbReference type="Proteomes" id="UP000251402"/>
    </source>
</evidence>
<dbReference type="Gene3D" id="2.40.160.20">
    <property type="match status" value="1"/>
</dbReference>
<gene>
    <name evidence="2" type="ORF">DEO27_004520</name>
</gene>
<keyword evidence="1" id="KW-0812">Transmembrane</keyword>
<dbReference type="InterPro" id="IPR011250">
    <property type="entry name" value="OMP/PagP_B-barrel"/>
</dbReference>
<dbReference type="EMBL" id="CP043450">
    <property type="protein sequence ID" value="QEM09307.1"/>
    <property type="molecule type" value="Genomic_DNA"/>
</dbReference>
<dbReference type="SUPFAM" id="SSF56925">
    <property type="entry name" value="OMPA-like"/>
    <property type="match status" value="1"/>
</dbReference>
<keyword evidence="3" id="KW-1185">Reference proteome</keyword>
<proteinExistence type="predicted"/>
<feature type="transmembrane region" description="Helical" evidence="1">
    <location>
        <begin position="24"/>
        <end position="43"/>
    </location>
</feature>
<evidence type="ECO:0000313" key="2">
    <source>
        <dbReference type="EMBL" id="QEM09307.1"/>
    </source>
</evidence>
<sequence>MTPKHHYPKSPQRFSLLLMKNPVFFFKLSLIVVLFFCFGDVIAQHRSTRALTYGGGGSGAVNFSDGWGVAVGTGAEIPTGSFNSTFKSAINFNASIYRFLGPLTVSLNGGYTNFRPHDYFISETDEASGVTANTYYADMPVISIYAGAAYNIDIADNFRVYGGANLGLYFTDFAVAYEIDGIDPFVYDKWSQSLYYAPKVGIAFPLTPNLGINIESKYNFFSQKLTLGDASGSTNWNSLSLGAQLVFKF</sequence>
<organism evidence="2 3">
    <name type="scientific">Mucilaginibacter rubeus</name>
    <dbReference type="NCBI Taxonomy" id="2027860"/>
    <lineage>
        <taxon>Bacteria</taxon>
        <taxon>Pseudomonadati</taxon>
        <taxon>Bacteroidota</taxon>
        <taxon>Sphingobacteriia</taxon>
        <taxon>Sphingobacteriales</taxon>
        <taxon>Sphingobacteriaceae</taxon>
        <taxon>Mucilaginibacter</taxon>
    </lineage>
</organism>
<accession>A0A5C1HTD2</accession>